<comment type="caution">
    <text evidence="2">The sequence shown here is derived from an EMBL/GenBank/DDBJ whole genome shotgun (WGS) entry which is preliminary data.</text>
</comment>
<feature type="compositionally biased region" description="Polar residues" evidence="1">
    <location>
        <begin position="357"/>
        <end position="371"/>
    </location>
</feature>
<feature type="region of interest" description="Disordered" evidence="1">
    <location>
        <begin position="1"/>
        <end position="192"/>
    </location>
</feature>
<reference evidence="2 3" key="1">
    <citation type="submission" date="2017-10" db="EMBL/GenBank/DDBJ databases">
        <title>Comparative genomics in systemic dimorphic fungi from Ajellomycetaceae.</title>
        <authorList>
            <person name="Munoz J.F."/>
            <person name="Mcewen J.G."/>
            <person name="Clay O.K."/>
            <person name="Cuomo C.A."/>
        </authorList>
    </citation>
    <scope>NUCLEOTIDE SEQUENCE [LARGE SCALE GENOMIC DNA]</scope>
    <source>
        <strain evidence="2 3">UAMH5409</strain>
    </source>
</reference>
<gene>
    <name evidence="2" type="ORF">AJ79_00951</name>
</gene>
<sequence>MATTPPPRAIRTPPTPRHGAGFDSYVPYSTRQSARLAKRQVSRGSPSFSTPNSPRSPVDAGSAIDRDSDQPFSNDQDSLSPFQSAQASPARRSDRRAKGARPDIQAHSLFDNTRGQTHLAPQTTLDESHCLSTVNPEHTSLTANMLPTPAKTPRKKAVPDSGSIARTLFKNNAPPKDPEMPTPKRHKGKKLKGFSLESFNAELETGPKDEIMIFTDSRDRIPEVHETPDNPFLSRSNEAEVAGGSQRVQRDKRVQEALHRDDGMLYVFRGKKTFRKFSSDTEEDDETDRGLLASRPDLVDDPSVPRVRPLTRSSIKPRLLFPNASQRGTAQSSKSSGSEKAINPEKTRDEDDADLQKSPSDLSAPSNNNNAPMTPPSKTTVPTPSTPLTGGRSLRSHTKEGQDDSATPTRPSNGDAVRVSPFDRWTRTKPQASAARLRKRVGTAYSDSVEPSMKKARNK</sequence>
<feature type="compositionally biased region" description="Basic residues" evidence="1">
    <location>
        <begin position="183"/>
        <end position="192"/>
    </location>
</feature>
<feature type="compositionally biased region" description="Pro residues" evidence="1">
    <location>
        <begin position="1"/>
        <end position="16"/>
    </location>
</feature>
<accession>A0A2B7Y9C3</accession>
<protein>
    <submittedName>
        <fullName evidence="2">Uncharacterized protein</fullName>
    </submittedName>
</protein>
<keyword evidence="3" id="KW-1185">Reference proteome</keyword>
<feature type="compositionally biased region" description="Polar residues" evidence="1">
    <location>
        <begin position="42"/>
        <end position="55"/>
    </location>
</feature>
<dbReference type="AlphaFoldDB" id="A0A2B7Y9C3"/>
<evidence type="ECO:0000313" key="3">
    <source>
        <dbReference type="Proteomes" id="UP000223968"/>
    </source>
</evidence>
<evidence type="ECO:0000256" key="1">
    <source>
        <dbReference type="SAM" id="MobiDB-lite"/>
    </source>
</evidence>
<feature type="compositionally biased region" description="Polar residues" evidence="1">
    <location>
        <begin position="110"/>
        <end position="145"/>
    </location>
</feature>
<dbReference type="EMBL" id="PDNB01000008">
    <property type="protein sequence ID" value="PGH17810.1"/>
    <property type="molecule type" value="Genomic_DNA"/>
</dbReference>
<name>A0A2B7Y9C3_9EURO</name>
<feature type="compositionally biased region" description="Low complexity" evidence="1">
    <location>
        <begin position="376"/>
        <end position="389"/>
    </location>
</feature>
<proteinExistence type="predicted"/>
<feature type="region of interest" description="Disordered" evidence="1">
    <location>
        <begin position="276"/>
        <end position="459"/>
    </location>
</feature>
<evidence type="ECO:0000313" key="2">
    <source>
        <dbReference type="EMBL" id="PGH17810.1"/>
    </source>
</evidence>
<feature type="region of interest" description="Disordered" evidence="1">
    <location>
        <begin position="219"/>
        <end position="252"/>
    </location>
</feature>
<feature type="compositionally biased region" description="Basic and acidic residues" evidence="1">
    <location>
        <begin position="219"/>
        <end position="228"/>
    </location>
</feature>
<feature type="compositionally biased region" description="Polar residues" evidence="1">
    <location>
        <begin position="323"/>
        <end position="338"/>
    </location>
</feature>
<dbReference type="OrthoDB" id="5398515at2759"/>
<organism evidence="2 3">
    <name type="scientific">Helicocarpus griseus UAMH5409</name>
    <dbReference type="NCBI Taxonomy" id="1447875"/>
    <lineage>
        <taxon>Eukaryota</taxon>
        <taxon>Fungi</taxon>
        <taxon>Dikarya</taxon>
        <taxon>Ascomycota</taxon>
        <taxon>Pezizomycotina</taxon>
        <taxon>Eurotiomycetes</taxon>
        <taxon>Eurotiomycetidae</taxon>
        <taxon>Onygenales</taxon>
        <taxon>Ajellomycetaceae</taxon>
        <taxon>Helicocarpus</taxon>
    </lineage>
</organism>
<feature type="compositionally biased region" description="Polar residues" evidence="1">
    <location>
        <begin position="70"/>
        <end position="87"/>
    </location>
</feature>
<dbReference type="Proteomes" id="UP000223968">
    <property type="component" value="Unassembled WGS sequence"/>
</dbReference>